<dbReference type="AlphaFoldDB" id="A0A2U3KPH5"/>
<accession>A0A2U3KPH5</accession>
<sequence length="38" mass="4340">MGWEVLCIFKTLVNLLKMKGYKEVSQYLPHAAVRGVNC</sequence>
<gene>
    <name evidence="1" type="ORF">SBF1_2550009</name>
</gene>
<evidence type="ECO:0000313" key="1">
    <source>
        <dbReference type="EMBL" id="SPF41576.1"/>
    </source>
</evidence>
<protein>
    <submittedName>
        <fullName evidence="1">Uncharacterized protein</fullName>
    </submittedName>
</protein>
<evidence type="ECO:0000313" key="2">
    <source>
        <dbReference type="Proteomes" id="UP000238916"/>
    </source>
</evidence>
<dbReference type="EMBL" id="OMOF01000174">
    <property type="protein sequence ID" value="SPF41576.1"/>
    <property type="molecule type" value="Genomic_DNA"/>
</dbReference>
<organism evidence="1 2">
    <name type="scientific">Candidatus Desulfosporosinus infrequens</name>
    <dbReference type="NCBI Taxonomy" id="2043169"/>
    <lineage>
        <taxon>Bacteria</taxon>
        <taxon>Bacillati</taxon>
        <taxon>Bacillota</taxon>
        <taxon>Clostridia</taxon>
        <taxon>Eubacteriales</taxon>
        <taxon>Desulfitobacteriaceae</taxon>
        <taxon>Desulfosporosinus</taxon>
    </lineage>
</organism>
<dbReference type="Proteomes" id="UP000238916">
    <property type="component" value="Unassembled WGS sequence"/>
</dbReference>
<name>A0A2U3KPH5_9FIRM</name>
<reference evidence="2" key="1">
    <citation type="submission" date="2018-02" db="EMBL/GenBank/DDBJ databases">
        <authorList>
            <person name="Hausmann B."/>
        </authorList>
    </citation>
    <scope>NUCLEOTIDE SEQUENCE [LARGE SCALE GENOMIC DNA]</scope>
    <source>
        <strain evidence="2">Peat soil MAG SbF1</strain>
    </source>
</reference>
<proteinExistence type="predicted"/>